<comment type="caution">
    <text evidence="1">The sequence shown here is derived from an EMBL/GenBank/DDBJ whole genome shotgun (WGS) entry which is preliminary data.</text>
</comment>
<gene>
    <name evidence="1" type="ORF">FE394_12270</name>
</gene>
<name>A0ABU4SN42_9GAMM</name>
<organism evidence="1 2">
    <name type="scientific">Xenorhabdus littoralis</name>
    <dbReference type="NCBI Taxonomy" id="2582835"/>
    <lineage>
        <taxon>Bacteria</taxon>
        <taxon>Pseudomonadati</taxon>
        <taxon>Pseudomonadota</taxon>
        <taxon>Gammaproteobacteria</taxon>
        <taxon>Enterobacterales</taxon>
        <taxon>Morganellaceae</taxon>
        <taxon>Xenorhabdus</taxon>
    </lineage>
</organism>
<dbReference type="Proteomes" id="UP001271640">
    <property type="component" value="Unassembled WGS sequence"/>
</dbReference>
<sequence>MITYQTPIIPTEYRAQANQSSFSPSLFRMYCLALQLEAITGEIEERANIMRTNNTLPPQSK</sequence>
<reference evidence="2" key="1">
    <citation type="journal article" date="2024" name="Toxins">
        <title>Genome Sequence Analysis of Native Xenorhabdus Strains Isolated from Entomopathogenic Nematodes in Argentina.</title>
        <authorList>
            <person name="Palma L."/>
            <person name="Frizzo L."/>
            <person name="Kaiser S."/>
            <person name="Berry C."/>
            <person name="Caballero P."/>
            <person name="Bode H.B."/>
            <person name="Del Valle E.E."/>
        </authorList>
    </citation>
    <scope>NUCLEOTIDE SEQUENCE [LARGE SCALE GENOMIC DNA]</scope>
    <source>
        <strain evidence="2">Reich</strain>
    </source>
</reference>
<dbReference type="RefSeq" id="WP_319926671.1">
    <property type="nucleotide sequence ID" value="NZ_VCDO01000209.1"/>
</dbReference>
<dbReference type="EMBL" id="VCDP01000046">
    <property type="protein sequence ID" value="MDX7999960.1"/>
    <property type="molecule type" value="Genomic_DNA"/>
</dbReference>
<proteinExistence type="predicted"/>
<evidence type="ECO:0000313" key="1">
    <source>
        <dbReference type="EMBL" id="MDX7999960.1"/>
    </source>
</evidence>
<accession>A0ABU4SN42</accession>
<evidence type="ECO:0000313" key="2">
    <source>
        <dbReference type="Proteomes" id="UP001271640"/>
    </source>
</evidence>
<protein>
    <submittedName>
        <fullName evidence="1">Uncharacterized protein</fullName>
    </submittedName>
</protein>
<keyword evidence="2" id="KW-1185">Reference proteome</keyword>